<dbReference type="AlphaFoldDB" id="A0A6C0JF59"/>
<proteinExistence type="predicted"/>
<dbReference type="InterPro" id="IPR043918">
    <property type="entry name" value="DUF5760"/>
</dbReference>
<accession>A0A6C0JF59</accession>
<protein>
    <submittedName>
        <fullName evidence="1">Uncharacterized protein</fullName>
    </submittedName>
</protein>
<dbReference type="Pfam" id="PF19064">
    <property type="entry name" value="DUF5760"/>
    <property type="match status" value="1"/>
</dbReference>
<reference evidence="1" key="1">
    <citation type="journal article" date="2020" name="Nature">
        <title>Giant virus diversity and host interactions through global metagenomics.</title>
        <authorList>
            <person name="Schulz F."/>
            <person name="Roux S."/>
            <person name="Paez-Espino D."/>
            <person name="Jungbluth S."/>
            <person name="Walsh D.A."/>
            <person name="Denef V.J."/>
            <person name="McMahon K.D."/>
            <person name="Konstantinidis K.T."/>
            <person name="Eloe-Fadrosh E.A."/>
            <person name="Kyrpides N.C."/>
            <person name="Woyke T."/>
        </authorList>
    </citation>
    <scope>NUCLEOTIDE SEQUENCE</scope>
    <source>
        <strain evidence="1">GVMAG-M-3300025880-75</strain>
    </source>
</reference>
<organism evidence="1">
    <name type="scientific">viral metagenome</name>
    <dbReference type="NCBI Taxonomy" id="1070528"/>
    <lineage>
        <taxon>unclassified sequences</taxon>
        <taxon>metagenomes</taxon>
        <taxon>organismal metagenomes</taxon>
    </lineage>
</organism>
<name>A0A6C0JF59_9ZZZZ</name>
<dbReference type="EMBL" id="MN740356">
    <property type="protein sequence ID" value="QHU02418.1"/>
    <property type="molecule type" value="Genomic_DNA"/>
</dbReference>
<sequence length="115" mass="13390">MSSVFQKNIQDWVTVDNRIKTLNQQVKGLRENRNLLTNNIFTYAENNSLENAVIQISDGKLKFQNVKQTSPITFKLVKEVLDECIKNDEHVETIINAIKNKRESKVSYDIKRTYS</sequence>
<evidence type="ECO:0000313" key="1">
    <source>
        <dbReference type="EMBL" id="QHU02418.1"/>
    </source>
</evidence>